<dbReference type="Pfam" id="PF13638">
    <property type="entry name" value="PIN_4"/>
    <property type="match status" value="1"/>
</dbReference>
<feature type="compositionally biased region" description="Acidic residues" evidence="1">
    <location>
        <begin position="979"/>
        <end position="1002"/>
    </location>
</feature>
<dbReference type="InterPro" id="IPR018834">
    <property type="entry name" value="DNA/RNA-bd_Est1-type"/>
</dbReference>
<dbReference type="CDD" id="cd09880">
    <property type="entry name" value="PIN_Smg5-6-like"/>
    <property type="match status" value="1"/>
</dbReference>
<organism evidence="3 4">
    <name type="scientific">Coprinopsis marcescibilis</name>
    <name type="common">Agaric fungus</name>
    <name type="synonym">Psathyrella marcescibilis</name>
    <dbReference type="NCBI Taxonomy" id="230819"/>
    <lineage>
        <taxon>Eukaryota</taxon>
        <taxon>Fungi</taxon>
        <taxon>Dikarya</taxon>
        <taxon>Basidiomycota</taxon>
        <taxon>Agaricomycotina</taxon>
        <taxon>Agaricomycetes</taxon>
        <taxon>Agaricomycetidae</taxon>
        <taxon>Agaricales</taxon>
        <taxon>Agaricineae</taxon>
        <taxon>Psathyrellaceae</taxon>
        <taxon>Coprinopsis</taxon>
    </lineage>
</organism>
<accession>A0A5C3L1A2</accession>
<dbReference type="STRING" id="230819.A0A5C3L1A2"/>
<feature type="region of interest" description="Disordered" evidence="1">
    <location>
        <begin position="884"/>
        <end position="910"/>
    </location>
</feature>
<dbReference type="EMBL" id="ML210175">
    <property type="protein sequence ID" value="TFK26448.1"/>
    <property type="molecule type" value="Genomic_DNA"/>
</dbReference>
<dbReference type="SUPFAM" id="SSF48452">
    <property type="entry name" value="TPR-like"/>
    <property type="match status" value="1"/>
</dbReference>
<evidence type="ECO:0000256" key="1">
    <source>
        <dbReference type="SAM" id="MobiDB-lite"/>
    </source>
</evidence>
<dbReference type="Gene3D" id="1.25.40.10">
    <property type="entry name" value="Tetratricopeptide repeat domain"/>
    <property type="match status" value="1"/>
</dbReference>
<feature type="compositionally biased region" description="Basic and acidic residues" evidence="1">
    <location>
        <begin position="494"/>
        <end position="505"/>
    </location>
</feature>
<protein>
    <recommendedName>
        <fullName evidence="2">PIN domain-containing protein</fullName>
    </recommendedName>
</protein>
<feature type="compositionally biased region" description="Basic and acidic residues" evidence="1">
    <location>
        <begin position="161"/>
        <end position="172"/>
    </location>
</feature>
<dbReference type="InterPro" id="IPR002716">
    <property type="entry name" value="PIN_dom"/>
</dbReference>
<evidence type="ECO:0000259" key="2">
    <source>
        <dbReference type="SMART" id="SM00670"/>
    </source>
</evidence>
<feature type="compositionally biased region" description="Low complexity" evidence="1">
    <location>
        <begin position="134"/>
        <end position="150"/>
    </location>
</feature>
<dbReference type="AlphaFoldDB" id="A0A5C3L1A2"/>
<name>A0A5C3L1A2_COPMA</name>
<keyword evidence="4" id="KW-1185">Reference proteome</keyword>
<feature type="region of interest" description="Disordered" evidence="1">
    <location>
        <begin position="1"/>
        <end position="287"/>
    </location>
</feature>
<feature type="compositionally biased region" description="Polar residues" evidence="1">
    <location>
        <begin position="225"/>
        <end position="236"/>
    </location>
</feature>
<dbReference type="Pfam" id="PF10373">
    <property type="entry name" value="EST1_DNA_bind"/>
    <property type="match status" value="1"/>
</dbReference>
<feature type="domain" description="PIN" evidence="2">
    <location>
        <begin position="1054"/>
        <end position="1206"/>
    </location>
</feature>
<feature type="compositionally biased region" description="Basic and acidic residues" evidence="1">
    <location>
        <begin position="56"/>
        <end position="66"/>
    </location>
</feature>
<gene>
    <name evidence="3" type="ORF">FA15DRAFT_667539</name>
</gene>
<dbReference type="GO" id="GO:0070034">
    <property type="term" value="F:telomerase RNA binding"/>
    <property type="evidence" value="ECO:0007669"/>
    <property type="project" value="TreeGrafter"/>
</dbReference>
<dbReference type="PANTHER" id="PTHR15696">
    <property type="entry name" value="SMG-7 SUPPRESSOR WITH MORPHOLOGICAL EFFECT ON GENITALIA PROTEIN 7"/>
    <property type="match status" value="1"/>
</dbReference>
<feature type="compositionally biased region" description="Low complexity" evidence="1">
    <location>
        <begin position="247"/>
        <end position="277"/>
    </location>
</feature>
<proteinExistence type="predicted"/>
<feature type="region of interest" description="Disordered" evidence="1">
    <location>
        <begin position="486"/>
        <end position="511"/>
    </location>
</feature>
<dbReference type="PANTHER" id="PTHR15696:SF0">
    <property type="entry name" value="TELOMERASE-BINDING PROTEIN EST1A"/>
    <property type="match status" value="1"/>
</dbReference>
<dbReference type="Gene3D" id="3.40.50.1010">
    <property type="entry name" value="5'-nuclease"/>
    <property type="match status" value="1"/>
</dbReference>
<dbReference type="GO" id="GO:0000184">
    <property type="term" value="P:nuclear-transcribed mRNA catabolic process, nonsense-mediated decay"/>
    <property type="evidence" value="ECO:0007669"/>
    <property type="project" value="TreeGrafter"/>
</dbReference>
<dbReference type="Proteomes" id="UP000307440">
    <property type="component" value="Unassembled WGS sequence"/>
</dbReference>
<dbReference type="SUPFAM" id="SSF88723">
    <property type="entry name" value="PIN domain-like"/>
    <property type="match status" value="1"/>
</dbReference>
<dbReference type="GO" id="GO:0005697">
    <property type="term" value="C:telomerase holoenzyme complex"/>
    <property type="evidence" value="ECO:0007669"/>
    <property type="project" value="TreeGrafter"/>
</dbReference>
<dbReference type="GO" id="GO:0004540">
    <property type="term" value="F:RNA nuclease activity"/>
    <property type="evidence" value="ECO:0007669"/>
    <property type="project" value="UniProtKB-ARBA"/>
</dbReference>
<dbReference type="GO" id="GO:0042162">
    <property type="term" value="F:telomeric DNA binding"/>
    <property type="evidence" value="ECO:0007669"/>
    <property type="project" value="TreeGrafter"/>
</dbReference>
<reference evidence="3 4" key="1">
    <citation type="journal article" date="2019" name="Nat. Ecol. Evol.">
        <title>Megaphylogeny resolves global patterns of mushroom evolution.</title>
        <authorList>
            <person name="Varga T."/>
            <person name="Krizsan K."/>
            <person name="Foldi C."/>
            <person name="Dima B."/>
            <person name="Sanchez-Garcia M."/>
            <person name="Sanchez-Ramirez S."/>
            <person name="Szollosi G.J."/>
            <person name="Szarkandi J.G."/>
            <person name="Papp V."/>
            <person name="Albert L."/>
            <person name="Andreopoulos W."/>
            <person name="Angelini C."/>
            <person name="Antonin V."/>
            <person name="Barry K.W."/>
            <person name="Bougher N.L."/>
            <person name="Buchanan P."/>
            <person name="Buyck B."/>
            <person name="Bense V."/>
            <person name="Catcheside P."/>
            <person name="Chovatia M."/>
            <person name="Cooper J."/>
            <person name="Damon W."/>
            <person name="Desjardin D."/>
            <person name="Finy P."/>
            <person name="Geml J."/>
            <person name="Haridas S."/>
            <person name="Hughes K."/>
            <person name="Justo A."/>
            <person name="Karasinski D."/>
            <person name="Kautmanova I."/>
            <person name="Kiss B."/>
            <person name="Kocsube S."/>
            <person name="Kotiranta H."/>
            <person name="LaButti K.M."/>
            <person name="Lechner B.E."/>
            <person name="Liimatainen K."/>
            <person name="Lipzen A."/>
            <person name="Lukacs Z."/>
            <person name="Mihaltcheva S."/>
            <person name="Morgado L.N."/>
            <person name="Niskanen T."/>
            <person name="Noordeloos M.E."/>
            <person name="Ohm R.A."/>
            <person name="Ortiz-Santana B."/>
            <person name="Ovrebo C."/>
            <person name="Racz N."/>
            <person name="Riley R."/>
            <person name="Savchenko A."/>
            <person name="Shiryaev A."/>
            <person name="Soop K."/>
            <person name="Spirin V."/>
            <person name="Szebenyi C."/>
            <person name="Tomsovsky M."/>
            <person name="Tulloss R.E."/>
            <person name="Uehling J."/>
            <person name="Grigoriev I.V."/>
            <person name="Vagvolgyi C."/>
            <person name="Papp T."/>
            <person name="Martin F.M."/>
            <person name="Miettinen O."/>
            <person name="Hibbett D.S."/>
            <person name="Nagy L.G."/>
        </authorList>
    </citation>
    <scope>NUCLEOTIDE SEQUENCE [LARGE SCALE GENOMIC DNA]</scope>
    <source>
        <strain evidence="3 4">CBS 121175</strain>
    </source>
</reference>
<evidence type="ECO:0000313" key="3">
    <source>
        <dbReference type="EMBL" id="TFK26448.1"/>
    </source>
</evidence>
<dbReference type="OrthoDB" id="2017974at2759"/>
<dbReference type="InterPro" id="IPR029060">
    <property type="entry name" value="PIN-like_dom_sf"/>
</dbReference>
<evidence type="ECO:0000313" key="4">
    <source>
        <dbReference type="Proteomes" id="UP000307440"/>
    </source>
</evidence>
<feature type="region of interest" description="Disordered" evidence="1">
    <location>
        <begin position="976"/>
        <end position="1003"/>
    </location>
</feature>
<dbReference type="InterPro" id="IPR011990">
    <property type="entry name" value="TPR-like_helical_dom_sf"/>
</dbReference>
<feature type="compositionally biased region" description="Basic and acidic residues" evidence="1">
    <location>
        <begin position="196"/>
        <end position="216"/>
    </location>
</feature>
<feature type="compositionally biased region" description="Polar residues" evidence="1">
    <location>
        <begin position="75"/>
        <end position="88"/>
    </location>
</feature>
<dbReference type="InterPro" id="IPR045153">
    <property type="entry name" value="Est1/Ebs1-like"/>
</dbReference>
<sequence length="1229" mass="136068">MSPPLQESLAEQPTRLSRKGKEREPGSRDLPTAVPQVTDLAEKLLALRRKTAGAQRTRDRADRERPQALQPGLSAPQSPSAQQTPTATRSERSPRLTVPTASKPPPSSPRRHHTPSTIARHSGDAAAEEFSRKLQISSRSSPRQPPLSSSKPHVQKLFNPDTDRIPNRRIPEPEAMSDTTGSSYVPTPRHASISQQRDERGGVPRQLFDYRKDDPVRFSVLARPQNPSTTSVSRSQPAHKASRDHVSASSTSSNNASQTSSVFTLSSTTDGSSASSTLFDGKPKEDAGNNVFGKQLKRLYRSITELETRVQQEDAGDDNDEGMSARGMLLKGKDTIVTDSDQEKWKKQILDHKELAETIHNLLEISLSPSVPASLRTIPTKYNIIVRLWTYAFHKLLESLRRASFQSLIALEHLQDFIYYAYTFYTGLLEEQTLNLFKSSWLEALGDLARYRMAVAAMVNSGMGGQGGLTTKAVSEATADSSATLAVPATDTKSTSDEPAARIDDSPSPSVGIAAARSMEIEPEKERWRNIAREWYGAGLSEQPGTGKLHHHLGLLSREVETEELRAIYHFTKSMTTLHPFTTSRESVLAVWSLAAQARRSLPDSRASDLFVLLHGMLFTNIQLDDFQPTLARFIERLSIEGAEEKEWIMMAIVNIASILEYGRPSGLLRRLGVIGPKDPSGQQAAAMRVMAKKAAAGVPGAVAPSHEDRMDVDDADQVMKSPVLPKADADETPDQPAALTYALQLTFTLLSHVLGKPHRQATSFSHPSLNPYITTILTFLATILKHSVALQVLERSIPWDVLAKFFGSIPRRVMSAQDLFDTSKPVSGERWPMLTTGVAPPLPEDWCMRGMEWVGRKVFERGYWKSGEERKAELEVLEQIEGADMTDGRIEDDDGDDSSSPTMKKASTMSELERRWTRVCRCAVSIATTVDGLTWTEGTRDWSVDGRLAQKVERWKEQDQVQRLEEEKRRLGKRWVDDAMDVDDGPDGVPSESDDEDENDSEEIKALKARRRQLEGLLKASRNNVVPPLVPRSRSLKRPLDKRPQLNIVAGYSNLVIDTNILLSSLPMVASLVESHKWTVVIPLPVIMELDGLSSNPSAQLADAASSALNYVTSQLRPHALSLKVQTSKGNYLTSLNVRTEDVDFSGGVSNNERSMDDLILKAAIWQDEHWVDRSNMLKVGELAPETTRNAVKVVLLSLDRNLRLKSRSRQLPAAGEKDLAALLATTK</sequence>
<dbReference type="SMART" id="SM00670">
    <property type="entry name" value="PINc"/>
    <property type="match status" value="1"/>
</dbReference>